<reference evidence="11" key="1">
    <citation type="journal article" date="2023" name="G3 (Bethesda)">
        <title>Whole genome assemblies of Zophobas morio and Tenebrio molitor.</title>
        <authorList>
            <person name="Kaur S."/>
            <person name="Stinson S.A."/>
            <person name="diCenzo G.C."/>
        </authorList>
    </citation>
    <scope>NUCLEOTIDE SEQUENCE</scope>
    <source>
        <strain evidence="11">QUZm001</strain>
    </source>
</reference>
<keyword evidence="4 10" id="KW-0812">Transmembrane</keyword>
<organism evidence="11 12">
    <name type="scientific">Zophobas morio</name>
    <dbReference type="NCBI Taxonomy" id="2755281"/>
    <lineage>
        <taxon>Eukaryota</taxon>
        <taxon>Metazoa</taxon>
        <taxon>Ecdysozoa</taxon>
        <taxon>Arthropoda</taxon>
        <taxon>Hexapoda</taxon>
        <taxon>Insecta</taxon>
        <taxon>Pterygota</taxon>
        <taxon>Neoptera</taxon>
        <taxon>Endopterygota</taxon>
        <taxon>Coleoptera</taxon>
        <taxon>Polyphaga</taxon>
        <taxon>Cucujiformia</taxon>
        <taxon>Tenebrionidae</taxon>
        <taxon>Zophobas</taxon>
    </lineage>
</organism>
<dbReference type="Pfam" id="PF02949">
    <property type="entry name" value="7tm_6"/>
    <property type="match status" value="1"/>
</dbReference>
<evidence type="ECO:0000256" key="9">
    <source>
        <dbReference type="ARBA" id="ARBA00023224"/>
    </source>
</evidence>
<keyword evidence="2" id="KW-1003">Cell membrane</keyword>
<accession>A0AA38IZX1</accession>
<dbReference type="GO" id="GO:0005886">
    <property type="term" value="C:plasma membrane"/>
    <property type="evidence" value="ECO:0007669"/>
    <property type="project" value="UniProtKB-SubCell"/>
</dbReference>
<evidence type="ECO:0000256" key="6">
    <source>
        <dbReference type="ARBA" id="ARBA00022989"/>
    </source>
</evidence>
<evidence type="ECO:0000256" key="8">
    <source>
        <dbReference type="ARBA" id="ARBA00023170"/>
    </source>
</evidence>
<evidence type="ECO:0000256" key="10">
    <source>
        <dbReference type="RuleBase" id="RU351113"/>
    </source>
</evidence>
<dbReference type="InterPro" id="IPR004117">
    <property type="entry name" value="7tm6_olfct_rcpt"/>
</dbReference>
<dbReference type="PANTHER" id="PTHR21137">
    <property type="entry name" value="ODORANT RECEPTOR"/>
    <property type="match status" value="1"/>
</dbReference>
<evidence type="ECO:0000256" key="3">
    <source>
        <dbReference type="ARBA" id="ARBA00022606"/>
    </source>
</evidence>
<keyword evidence="6 10" id="KW-1133">Transmembrane helix</keyword>
<protein>
    <recommendedName>
        <fullName evidence="10">Odorant receptor</fullName>
    </recommendedName>
</protein>
<keyword evidence="8 10" id="KW-0675">Receptor</keyword>
<feature type="transmembrane region" description="Helical" evidence="10">
    <location>
        <begin position="68"/>
        <end position="89"/>
    </location>
</feature>
<dbReference type="GO" id="GO:0005549">
    <property type="term" value="F:odorant binding"/>
    <property type="evidence" value="ECO:0007669"/>
    <property type="project" value="InterPro"/>
</dbReference>
<evidence type="ECO:0000256" key="4">
    <source>
        <dbReference type="ARBA" id="ARBA00022692"/>
    </source>
</evidence>
<evidence type="ECO:0000313" key="11">
    <source>
        <dbReference type="EMBL" id="KAJ3663297.1"/>
    </source>
</evidence>
<comment type="caution">
    <text evidence="10">Lacks conserved residue(s) required for the propagation of feature annotation.</text>
</comment>
<feature type="transmembrane region" description="Helical" evidence="10">
    <location>
        <begin position="35"/>
        <end position="62"/>
    </location>
</feature>
<dbReference type="GO" id="GO:0004984">
    <property type="term" value="F:olfactory receptor activity"/>
    <property type="evidence" value="ECO:0007669"/>
    <property type="project" value="InterPro"/>
</dbReference>
<name>A0AA38IZX1_9CUCU</name>
<keyword evidence="7 10" id="KW-0472">Membrane</keyword>
<evidence type="ECO:0000256" key="1">
    <source>
        <dbReference type="ARBA" id="ARBA00004651"/>
    </source>
</evidence>
<dbReference type="EMBL" id="JALNTZ010000002">
    <property type="protein sequence ID" value="KAJ3663297.1"/>
    <property type="molecule type" value="Genomic_DNA"/>
</dbReference>
<dbReference type="AlphaFoldDB" id="A0AA38IZX1"/>
<evidence type="ECO:0000256" key="7">
    <source>
        <dbReference type="ARBA" id="ARBA00023136"/>
    </source>
</evidence>
<evidence type="ECO:0000256" key="5">
    <source>
        <dbReference type="ARBA" id="ARBA00022725"/>
    </source>
</evidence>
<feature type="transmembrane region" description="Helical" evidence="10">
    <location>
        <begin position="252"/>
        <end position="273"/>
    </location>
</feature>
<evidence type="ECO:0000313" key="12">
    <source>
        <dbReference type="Proteomes" id="UP001168821"/>
    </source>
</evidence>
<evidence type="ECO:0000256" key="2">
    <source>
        <dbReference type="ARBA" id="ARBA00022475"/>
    </source>
</evidence>
<keyword evidence="3 10" id="KW-0716">Sensory transduction</keyword>
<dbReference type="PANTHER" id="PTHR21137:SF35">
    <property type="entry name" value="ODORANT RECEPTOR 19A-RELATED"/>
    <property type="match status" value="1"/>
</dbReference>
<keyword evidence="5 10" id="KW-0552">Olfaction</keyword>
<comment type="caution">
    <text evidence="11">The sequence shown here is derived from an EMBL/GenBank/DDBJ whole genome shotgun (WGS) entry which is preliminary data.</text>
</comment>
<sequence>MKQFSLKSPLNMNIFILRIGGLWPKGEKHTLKSYYTVYSLVCFVFIVVCHNLSQVINVYFIYDQLETLTASIVVMLTEVTGMIKFVLFYKNLKIVKNLLRMLDAEIFQPMNSEQEALVQRFLANWRRVYVIFSVSAGMTLLLWGLYPVLDQSYKAKKLPFIAWYPYDHQKSPLYEITYIYQIIANYFIAFTNQNVDAFISALLMYIAAQCELLCDHLKNLKFEEKNKGFVKFVRCVKHHQKILQFSENTNEFLSIMTFGQFMTSVISICMTLFQLTLVTPLTPEFYTLLCCQSAVFTQVFVYCWFGNEVILKSNEISYCAYESGFWINSSVQIRKVMVFFLMQCGRPIKLRAVNFFGLSLDTFTAILRNSWSYFALLRQINY</sequence>
<dbReference type="Proteomes" id="UP001168821">
    <property type="component" value="Unassembled WGS sequence"/>
</dbReference>
<dbReference type="GO" id="GO:0007165">
    <property type="term" value="P:signal transduction"/>
    <property type="evidence" value="ECO:0007669"/>
    <property type="project" value="UniProtKB-KW"/>
</dbReference>
<keyword evidence="9 10" id="KW-0807">Transducer</keyword>
<feature type="transmembrane region" description="Helical" evidence="10">
    <location>
        <begin position="285"/>
        <end position="305"/>
    </location>
</feature>
<gene>
    <name evidence="11" type="ORF">Zmor_007600</name>
</gene>
<comment type="similarity">
    <text evidence="10">Belongs to the insect chemoreceptor superfamily. Heteromeric odorant receptor channel (TC 1.A.69) family.</text>
</comment>
<proteinExistence type="inferred from homology"/>
<feature type="transmembrane region" description="Helical" evidence="10">
    <location>
        <begin position="128"/>
        <end position="149"/>
    </location>
</feature>
<keyword evidence="12" id="KW-1185">Reference proteome</keyword>
<comment type="subcellular location">
    <subcellularLocation>
        <location evidence="1 10">Cell membrane</location>
        <topology evidence="1 10">Multi-pass membrane protein</topology>
    </subcellularLocation>
</comment>